<evidence type="ECO:0000256" key="1">
    <source>
        <dbReference type="ARBA" id="ARBA00001971"/>
    </source>
</evidence>
<feature type="binding site" description="axial binding residue" evidence="13">
    <location>
        <position position="427"/>
    </location>
    <ligand>
        <name>heme</name>
        <dbReference type="ChEBI" id="CHEBI:30413"/>
    </ligand>
    <ligandPart>
        <name>Fe</name>
        <dbReference type="ChEBI" id="CHEBI:18248"/>
    </ligandPart>
</feature>
<dbReference type="CDD" id="cd11065">
    <property type="entry name" value="CYP64-like"/>
    <property type="match status" value="1"/>
</dbReference>
<evidence type="ECO:0000256" key="11">
    <source>
        <dbReference type="ARBA" id="ARBA00023033"/>
    </source>
</evidence>
<dbReference type="InterPro" id="IPR036396">
    <property type="entry name" value="Cyt_P450_sf"/>
</dbReference>
<evidence type="ECO:0000256" key="5">
    <source>
        <dbReference type="ARBA" id="ARBA00022617"/>
    </source>
</evidence>
<keyword evidence="9 14" id="KW-0560">Oxidoreductase</keyword>
<accession>G5EJT2</accession>
<dbReference type="EMBL" id="AB597857">
    <property type="protein sequence ID" value="BAL05144.1"/>
    <property type="molecule type" value="mRNA"/>
</dbReference>
<reference evidence="16" key="1">
    <citation type="submission" date="2010-10" db="EMBL/GenBank/DDBJ databases">
        <title>Phanerochaete chrysosporium cytochrome P450.</title>
        <authorList>
            <person name="Hirosue S."/>
            <person name="Hiratsuka N."/>
            <person name="Ichinose H."/>
            <person name="Wariishi H."/>
        </authorList>
    </citation>
    <scope>NUCLEOTIDE SEQUENCE</scope>
    <source>
        <strain evidence="16">ATCC 34541</strain>
    </source>
</reference>
<evidence type="ECO:0000256" key="15">
    <source>
        <dbReference type="SAM" id="SignalP"/>
    </source>
</evidence>
<keyword evidence="11 14" id="KW-0503">Monooxygenase</keyword>
<keyword evidence="15" id="KW-0732">Signal</keyword>
<feature type="chain" id="PRO_5003476213" evidence="15">
    <location>
        <begin position="22"/>
        <end position="512"/>
    </location>
</feature>
<evidence type="ECO:0000256" key="13">
    <source>
        <dbReference type="PIRSR" id="PIRSR602401-1"/>
    </source>
</evidence>
<keyword evidence="8" id="KW-1133">Transmembrane helix</keyword>
<sequence length="512" mass="57881">MLLQVLAAIAALFVLSGLLNSRRRNMHVPPGPKALPLLGNVLDIPKKDVHVTFRDWANIYGKDLMKVEMPGETLYVISNKKVMVDLFEARSAIYSSKPTMTMADSSGFKNSIPLLPYNARLKTSRRLLKQGLSPAAVRSYFPYINNRTALFLEALLKDPDDFVRHFTRTAAHTALKIAYGYEGVTEDHHLLHTAIETMEIFATVVNPGRWLVDTLPILDRIPVSFPFANFKRVQEESRPVVFETVSKPFEEVKKHLAEGTADGSFSSYLLQSEKPDPETEDCIRWAATSIFLGQSDTTTATLSWFTHAMVKFPEVQKKAQEEIGRVIGNDRLPEIQDRDSLPYVNAIMKEIFRWQPIISMLPRSVVQDDKYNGYFVPAGTYLLANIWAVLHDPEVYPEPEKFMPERHLKEGVPNPLDVTFGFGRRVCPGMQVAQSQTFGTMAAMLATLNLKPQKDEHGRDIIPETRTVDGLIRFPVPFKCAFVPRSEAALKLIERGAEHARSVPDRLERWSD</sequence>
<evidence type="ECO:0000256" key="7">
    <source>
        <dbReference type="ARBA" id="ARBA00022723"/>
    </source>
</evidence>
<keyword evidence="5 13" id="KW-0349">Heme</keyword>
<protein>
    <submittedName>
        <fullName evidence="16">Cytochrome P450</fullName>
    </submittedName>
</protein>
<gene>
    <name evidence="16" type="primary">PcCYP_50d</name>
</gene>
<dbReference type="VEuPathDB" id="FungiDB:AGR57_5451"/>
<dbReference type="GO" id="GO:0016020">
    <property type="term" value="C:membrane"/>
    <property type="evidence" value="ECO:0007669"/>
    <property type="project" value="UniProtKB-SubCell"/>
</dbReference>
<evidence type="ECO:0000256" key="14">
    <source>
        <dbReference type="RuleBase" id="RU000461"/>
    </source>
</evidence>
<evidence type="ECO:0000256" key="2">
    <source>
        <dbReference type="ARBA" id="ARBA00004167"/>
    </source>
</evidence>
<feature type="signal peptide" evidence="15">
    <location>
        <begin position="1"/>
        <end position="21"/>
    </location>
</feature>
<proteinExistence type="evidence at transcript level"/>
<name>G5EJT2_PHACH</name>
<dbReference type="SUPFAM" id="SSF48264">
    <property type="entry name" value="Cytochrome P450"/>
    <property type="match status" value="1"/>
</dbReference>
<keyword evidence="7 13" id="KW-0479">Metal-binding</keyword>
<dbReference type="InterPro" id="IPR050364">
    <property type="entry name" value="Cytochrome_P450_fung"/>
</dbReference>
<comment type="similarity">
    <text evidence="4 14">Belongs to the cytochrome P450 family.</text>
</comment>
<evidence type="ECO:0000256" key="10">
    <source>
        <dbReference type="ARBA" id="ARBA00023004"/>
    </source>
</evidence>
<dbReference type="PANTHER" id="PTHR46300">
    <property type="entry name" value="P450, PUTATIVE (EUROFUNG)-RELATED-RELATED"/>
    <property type="match status" value="1"/>
</dbReference>
<evidence type="ECO:0000256" key="3">
    <source>
        <dbReference type="ARBA" id="ARBA00005179"/>
    </source>
</evidence>
<evidence type="ECO:0000256" key="6">
    <source>
        <dbReference type="ARBA" id="ARBA00022692"/>
    </source>
</evidence>
<dbReference type="InterPro" id="IPR017972">
    <property type="entry name" value="Cyt_P450_CS"/>
</dbReference>
<dbReference type="AlphaFoldDB" id="G5EJT2"/>
<evidence type="ECO:0000256" key="9">
    <source>
        <dbReference type="ARBA" id="ARBA00023002"/>
    </source>
</evidence>
<evidence type="ECO:0000313" key="16">
    <source>
        <dbReference type="EMBL" id="BAL05144.1"/>
    </source>
</evidence>
<dbReference type="GO" id="GO:0005506">
    <property type="term" value="F:iron ion binding"/>
    <property type="evidence" value="ECO:0007669"/>
    <property type="project" value="InterPro"/>
</dbReference>
<dbReference type="Gene3D" id="1.10.630.10">
    <property type="entry name" value="Cytochrome P450"/>
    <property type="match status" value="1"/>
</dbReference>
<evidence type="ECO:0000256" key="8">
    <source>
        <dbReference type="ARBA" id="ARBA00022989"/>
    </source>
</evidence>
<dbReference type="InterPro" id="IPR002401">
    <property type="entry name" value="Cyt_P450_E_grp-I"/>
</dbReference>
<organism evidence="16">
    <name type="scientific">Phanerodontia chrysosporium</name>
    <name type="common">White-rot fungus</name>
    <name type="synonym">Sporotrichum pruinosum</name>
    <dbReference type="NCBI Taxonomy" id="2822231"/>
    <lineage>
        <taxon>Eukaryota</taxon>
        <taxon>Fungi</taxon>
        <taxon>Dikarya</taxon>
        <taxon>Basidiomycota</taxon>
        <taxon>Agaricomycotina</taxon>
        <taxon>Agaricomycetes</taxon>
        <taxon>Polyporales</taxon>
        <taxon>Phanerochaetaceae</taxon>
        <taxon>Phanerodontia</taxon>
    </lineage>
</organism>
<evidence type="ECO:0000256" key="12">
    <source>
        <dbReference type="ARBA" id="ARBA00023136"/>
    </source>
</evidence>
<dbReference type="PANTHER" id="PTHR46300:SF7">
    <property type="entry name" value="P450, PUTATIVE (EUROFUNG)-RELATED"/>
    <property type="match status" value="1"/>
</dbReference>
<dbReference type="InterPro" id="IPR001128">
    <property type="entry name" value="Cyt_P450"/>
</dbReference>
<dbReference type="PRINTS" id="PR00463">
    <property type="entry name" value="EP450I"/>
</dbReference>
<dbReference type="GO" id="GO:0004497">
    <property type="term" value="F:monooxygenase activity"/>
    <property type="evidence" value="ECO:0007669"/>
    <property type="project" value="UniProtKB-KW"/>
</dbReference>
<dbReference type="GO" id="GO:0016705">
    <property type="term" value="F:oxidoreductase activity, acting on paired donors, with incorporation or reduction of molecular oxygen"/>
    <property type="evidence" value="ECO:0007669"/>
    <property type="project" value="InterPro"/>
</dbReference>
<comment type="pathway">
    <text evidence="3">Secondary metabolite biosynthesis.</text>
</comment>
<keyword evidence="12" id="KW-0472">Membrane</keyword>
<dbReference type="GO" id="GO:0020037">
    <property type="term" value="F:heme binding"/>
    <property type="evidence" value="ECO:0007669"/>
    <property type="project" value="InterPro"/>
</dbReference>
<keyword evidence="10 13" id="KW-0408">Iron</keyword>
<keyword evidence="6" id="KW-0812">Transmembrane</keyword>
<comment type="subcellular location">
    <subcellularLocation>
        <location evidence="2">Membrane</location>
        <topology evidence="2">Single-pass membrane protein</topology>
    </subcellularLocation>
</comment>
<dbReference type="Pfam" id="PF00067">
    <property type="entry name" value="p450"/>
    <property type="match status" value="1"/>
</dbReference>
<dbReference type="PRINTS" id="PR00385">
    <property type="entry name" value="P450"/>
</dbReference>
<evidence type="ECO:0000256" key="4">
    <source>
        <dbReference type="ARBA" id="ARBA00010617"/>
    </source>
</evidence>
<dbReference type="PROSITE" id="PS00086">
    <property type="entry name" value="CYTOCHROME_P450"/>
    <property type="match status" value="1"/>
</dbReference>
<comment type="cofactor">
    <cofactor evidence="1 13">
        <name>heme</name>
        <dbReference type="ChEBI" id="CHEBI:30413"/>
    </cofactor>
</comment>